<dbReference type="AlphaFoldDB" id="A0A6H5GUE1"/>
<feature type="region of interest" description="Disordered" evidence="1">
    <location>
        <begin position="159"/>
        <end position="238"/>
    </location>
</feature>
<evidence type="ECO:0000313" key="2">
    <source>
        <dbReference type="EMBL" id="CAB0006191.1"/>
    </source>
</evidence>
<protein>
    <submittedName>
        <fullName evidence="2">Uncharacterized protein</fullName>
    </submittedName>
</protein>
<organism evidence="2 3">
    <name type="scientific">Nesidiocoris tenuis</name>
    <dbReference type="NCBI Taxonomy" id="355587"/>
    <lineage>
        <taxon>Eukaryota</taxon>
        <taxon>Metazoa</taxon>
        <taxon>Ecdysozoa</taxon>
        <taxon>Arthropoda</taxon>
        <taxon>Hexapoda</taxon>
        <taxon>Insecta</taxon>
        <taxon>Pterygota</taxon>
        <taxon>Neoptera</taxon>
        <taxon>Paraneoptera</taxon>
        <taxon>Hemiptera</taxon>
        <taxon>Heteroptera</taxon>
        <taxon>Panheteroptera</taxon>
        <taxon>Cimicomorpha</taxon>
        <taxon>Miridae</taxon>
        <taxon>Dicyphina</taxon>
        <taxon>Nesidiocoris</taxon>
    </lineage>
</organism>
<sequence>MTTRKPLPNHRWSSPTLTSFSWILEELEEASNLGLMSILATTDLWSERILLPQHPTSRPLVRHQSDSSNHGQQNHHHLHLTLLHHLLQVSRFMEDFHSFLSEKTFLGIISKKKTSAVSGQQTSNSNNDAVSDAPGDDELIYDEMVDLGKEMFESERIVGTSMGGNSGPHAAAQHLNPSSSVEPPSPQPSEESKNVGGDDLPLTSFQEAPLRSSGVRDNSQERFPHGPRNLDVDSLPLGSSLNARKRRSVVVSDRKTRSADVGVSGLYEVISEADLAFTPDSKGEAVTVFQGRIREEVVYGICLPVPNATGDAGACSATSPHATATCDDASSASPCAASCHTPGAPSVNVDRLVGRSPASPPSRSALAHSLTFRPQPQTHLRAKEENRLFIVVS</sequence>
<feature type="region of interest" description="Disordered" evidence="1">
    <location>
        <begin position="116"/>
        <end position="135"/>
    </location>
</feature>
<dbReference type="EMBL" id="CADCXU010017427">
    <property type="protein sequence ID" value="CAB0006191.1"/>
    <property type="molecule type" value="Genomic_DNA"/>
</dbReference>
<feature type="compositionally biased region" description="Basic and acidic residues" evidence="1">
    <location>
        <begin position="218"/>
        <end position="231"/>
    </location>
</feature>
<name>A0A6H5GUE1_9HEMI</name>
<dbReference type="OrthoDB" id="10062424at2759"/>
<proteinExistence type="predicted"/>
<evidence type="ECO:0000256" key="1">
    <source>
        <dbReference type="SAM" id="MobiDB-lite"/>
    </source>
</evidence>
<dbReference type="Proteomes" id="UP000479000">
    <property type="component" value="Unassembled WGS sequence"/>
</dbReference>
<accession>A0A6H5GUE1</accession>
<evidence type="ECO:0000313" key="3">
    <source>
        <dbReference type="Proteomes" id="UP000479000"/>
    </source>
</evidence>
<keyword evidence="3" id="KW-1185">Reference proteome</keyword>
<reference evidence="2 3" key="1">
    <citation type="submission" date="2020-02" db="EMBL/GenBank/DDBJ databases">
        <authorList>
            <person name="Ferguson B K."/>
        </authorList>
    </citation>
    <scope>NUCLEOTIDE SEQUENCE [LARGE SCALE GENOMIC DNA]</scope>
</reference>
<feature type="compositionally biased region" description="Polar residues" evidence="1">
    <location>
        <begin position="116"/>
        <end position="129"/>
    </location>
</feature>
<gene>
    <name evidence="2" type="ORF">NTEN_LOCUS11668</name>
</gene>